<evidence type="ECO:0000256" key="13">
    <source>
        <dbReference type="ARBA" id="ARBA00023002"/>
    </source>
</evidence>
<dbReference type="InParanoid" id="A0A3P8VQI5"/>
<comment type="function">
    <text evidence="3">Catalyzes the post-translational formation of 4-hydroxyproline in -Xaa-Pro-Gly- sequences in collagens and other proteins.</text>
</comment>
<evidence type="ECO:0000256" key="5">
    <source>
        <dbReference type="ARBA" id="ARBA00006511"/>
    </source>
</evidence>
<dbReference type="OMA" id="RAVLSWW"/>
<feature type="chain" id="PRO_5018085940" description="Prolyl 4-hydroxylase subunit alpha-3" evidence="20">
    <location>
        <begin position="21"/>
        <end position="538"/>
    </location>
</feature>
<dbReference type="KEGG" id="csem:103378168"/>
<dbReference type="Pfam" id="PF23558">
    <property type="entry name" value="TPR_P4H"/>
    <property type="match status" value="1"/>
</dbReference>
<keyword evidence="23" id="KW-1185">Reference proteome</keyword>
<evidence type="ECO:0000256" key="4">
    <source>
        <dbReference type="ARBA" id="ARBA00004319"/>
    </source>
</evidence>
<dbReference type="SUPFAM" id="SSF48452">
    <property type="entry name" value="TPR-like"/>
    <property type="match status" value="1"/>
</dbReference>
<dbReference type="InterPro" id="IPR011990">
    <property type="entry name" value="TPR-like_helical_dom_sf"/>
</dbReference>
<keyword evidence="11" id="KW-0847">Vitamin C</keyword>
<dbReference type="STRING" id="244447.ENSCSEP00000016622"/>
<dbReference type="Gene3D" id="2.60.120.620">
    <property type="entry name" value="q2cbj1_9rhob like domain"/>
    <property type="match status" value="1"/>
</dbReference>
<evidence type="ECO:0000313" key="23">
    <source>
        <dbReference type="Proteomes" id="UP000265120"/>
    </source>
</evidence>
<accession>A0A3P8VQI5</accession>
<keyword evidence="10" id="KW-0256">Endoplasmic reticulum</keyword>
<comment type="cofactor">
    <cofactor evidence="1">
        <name>Fe(2+)</name>
        <dbReference type="ChEBI" id="CHEBI:29033"/>
    </cofactor>
</comment>
<dbReference type="PANTHER" id="PTHR10869">
    <property type="entry name" value="PROLYL 4-HYDROXYLASE ALPHA SUBUNIT"/>
    <property type="match status" value="1"/>
</dbReference>
<evidence type="ECO:0000256" key="14">
    <source>
        <dbReference type="ARBA" id="ARBA00023004"/>
    </source>
</evidence>
<name>A0A3P8VQI5_CYNSE</name>
<comment type="similarity">
    <text evidence="5">Belongs to the P4HA family.</text>
</comment>
<evidence type="ECO:0000256" key="2">
    <source>
        <dbReference type="ARBA" id="ARBA00001961"/>
    </source>
</evidence>
<dbReference type="GeneTree" id="ENSGT00940000158967"/>
<organism evidence="22 23">
    <name type="scientific">Cynoglossus semilaevis</name>
    <name type="common">Tongue sole</name>
    <dbReference type="NCBI Taxonomy" id="244447"/>
    <lineage>
        <taxon>Eukaryota</taxon>
        <taxon>Metazoa</taxon>
        <taxon>Chordata</taxon>
        <taxon>Craniata</taxon>
        <taxon>Vertebrata</taxon>
        <taxon>Euteleostomi</taxon>
        <taxon>Actinopterygii</taxon>
        <taxon>Neopterygii</taxon>
        <taxon>Teleostei</taxon>
        <taxon>Neoteleostei</taxon>
        <taxon>Acanthomorphata</taxon>
        <taxon>Carangaria</taxon>
        <taxon>Pleuronectiformes</taxon>
        <taxon>Pleuronectoidei</taxon>
        <taxon>Cynoglossidae</taxon>
        <taxon>Cynoglossinae</taxon>
        <taxon>Cynoglossus</taxon>
    </lineage>
</organism>
<evidence type="ECO:0000313" key="22">
    <source>
        <dbReference type="Ensembl" id="ENSCSEP00000016622.1"/>
    </source>
</evidence>
<comment type="subunit">
    <text evidence="17">Heterotetramer of two alpha-3 chains and two beta chains (the beta chain is the multi-functional PDI).</text>
</comment>
<dbReference type="Proteomes" id="UP000265120">
    <property type="component" value="Chromosome 4"/>
</dbReference>
<evidence type="ECO:0000256" key="8">
    <source>
        <dbReference type="ARBA" id="ARBA00022729"/>
    </source>
</evidence>
<reference evidence="22" key="2">
    <citation type="submission" date="2025-08" db="UniProtKB">
        <authorList>
            <consortium name="Ensembl"/>
        </authorList>
    </citation>
    <scope>IDENTIFICATION</scope>
</reference>
<dbReference type="GeneID" id="103378168"/>
<dbReference type="GO" id="GO:0004656">
    <property type="term" value="F:procollagen-proline 4-dioxygenase activity"/>
    <property type="evidence" value="ECO:0007669"/>
    <property type="project" value="UniProtKB-EC"/>
</dbReference>
<dbReference type="InterPro" id="IPR045054">
    <property type="entry name" value="P4HA-like"/>
</dbReference>
<sequence length="538" mass="61148">MADLRWSLLTVTCVVNMASAEMFTSLLNGQQVIRVEEKLVHHLRTYIDQELQRLEDIRRFYTKVSDLHTELYEDAGTSLTNPLVSFTLIKRLHSEWPNIIYSNEALENTQALRSSYEEDKAELPKLEDLQGAAKGLMRLQDVYALQVESLVKGRFQTVTNGKLTDIYIPGVLVPLSGDDCFLVGKVAYEQEDYYHSVQWLEESVHLFRGAGGEWRPENEGTLEDVLDHLAFSHFKTGNVSNALSLSQELLLYDPMNVRVLQNIKKYKKLLVGSSSRWNKVPKRPTSSHLQTRDTYERLCQTQGSQPMHFKNPRLYCDYFTNNNPGLLLLPARREVMSLQPYVVLFHDFITDSEAQHIKTIARPGLNRSVVAAGEKQATADYRISKSAWIKNTAHPTIQRMDQRIAMLTGLNVDHPYAEYLQVVNYGIGGHYEPHFDHATSSSSPVFSLKTGNRMATFMIYLSSVQAGGSTAFIYANFSAPVVENAAIFWWNLHRNGKGDEDTLHAGCPVLIGDKWVANKWIHEQGQEFHHPCSLNPDK</sequence>
<dbReference type="InterPro" id="IPR005123">
    <property type="entry name" value="Oxoglu/Fe-dep_dioxygenase_dom"/>
</dbReference>
<dbReference type="PROSITE" id="PS51471">
    <property type="entry name" value="FE2OG_OXY"/>
    <property type="match status" value="1"/>
</dbReference>
<evidence type="ECO:0000256" key="16">
    <source>
        <dbReference type="ARBA" id="ARBA00052531"/>
    </source>
</evidence>
<feature type="domain" description="Fe2OG dioxygenase" evidence="21">
    <location>
        <begin position="416"/>
        <end position="523"/>
    </location>
</feature>
<dbReference type="InterPro" id="IPR006620">
    <property type="entry name" value="Pro_4_hyd_alph"/>
</dbReference>
<proteinExistence type="inferred from homology"/>
<dbReference type="EC" id="1.14.11.2" evidence="6"/>
<dbReference type="SMART" id="SM00702">
    <property type="entry name" value="P4Hc"/>
    <property type="match status" value="1"/>
</dbReference>
<dbReference type="Ensembl" id="ENSCSET00000016835.1">
    <property type="protein sequence ID" value="ENSCSEP00000016622.1"/>
    <property type="gene ID" value="ENSCSEG00000010692.1"/>
</dbReference>
<evidence type="ECO:0000256" key="15">
    <source>
        <dbReference type="ARBA" id="ARBA00023180"/>
    </source>
</evidence>
<dbReference type="OrthoDB" id="420380at2759"/>
<keyword evidence="15" id="KW-0325">Glycoprotein</keyword>
<dbReference type="FunFam" id="2.60.120.620:FF:000013">
    <property type="entry name" value="Prolyl 4-hydroxylase subunit alpha 3"/>
    <property type="match status" value="1"/>
</dbReference>
<evidence type="ECO:0000259" key="21">
    <source>
        <dbReference type="PROSITE" id="PS51471"/>
    </source>
</evidence>
<evidence type="ECO:0000256" key="17">
    <source>
        <dbReference type="ARBA" id="ARBA00066245"/>
    </source>
</evidence>
<dbReference type="Pfam" id="PF08336">
    <property type="entry name" value="P4Ha_N"/>
    <property type="match status" value="1"/>
</dbReference>
<dbReference type="InterPro" id="IPR013547">
    <property type="entry name" value="P4H_N"/>
</dbReference>
<dbReference type="InterPro" id="IPR059068">
    <property type="entry name" value="TPR_P4H"/>
</dbReference>
<dbReference type="GO" id="GO:0005788">
    <property type="term" value="C:endoplasmic reticulum lumen"/>
    <property type="evidence" value="ECO:0007669"/>
    <property type="project" value="UniProtKB-SubCell"/>
</dbReference>
<dbReference type="Gene3D" id="6.10.140.1460">
    <property type="match status" value="1"/>
</dbReference>
<comment type="catalytic activity">
    <reaction evidence="16">
        <text>L-prolyl-[collagen] + 2-oxoglutarate + O2 = trans-4-hydroxy-L-prolyl-[collagen] + succinate + CO2</text>
        <dbReference type="Rhea" id="RHEA:18945"/>
        <dbReference type="Rhea" id="RHEA-COMP:11676"/>
        <dbReference type="Rhea" id="RHEA-COMP:11680"/>
        <dbReference type="ChEBI" id="CHEBI:15379"/>
        <dbReference type="ChEBI" id="CHEBI:16526"/>
        <dbReference type="ChEBI" id="CHEBI:16810"/>
        <dbReference type="ChEBI" id="CHEBI:30031"/>
        <dbReference type="ChEBI" id="CHEBI:50342"/>
        <dbReference type="ChEBI" id="CHEBI:61965"/>
        <dbReference type="EC" id="1.14.11.2"/>
    </reaction>
    <physiologicalReaction direction="left-to-right" evidence="16">
        <dbReference type="Rhea" id="RHEA:18946"/>
    </physiologicalReaction>
</comment>
<evidence type="ECO:0000256" key="1">
    <source>
        <dbReference type="ARBA" id="ARBA00001954"/>
    </source>
</evidence>
<evidence type="ECO:0000256" key="19">
    <source>
        <dbReference type="ARBA" id="ARBA00083477"/>
    </source>
</evidence>
<keyword evidence="8 20" id="KW-0732">Signal</keyword>
<dbReference type="CTD" id="283208"/>
<evidence type="ECO:0000256" key="10">
    <source>
        <dbReference type="ARBA" id="ARBA00022824"/>
    </source>
</evidence>
<feature type="signal peptide" evidence="20">
    <location>
        <begin position="1"/>
        <end position="20"/>
    </location>
</feature>
<dbReference type="AlphaFoldDB" id="A0A3P8VQI5"/>
<evidence type="ECO:0000256" key="11">
    <source>
        <dbReference type="ARBA" id="ARBA00022896"/>
    </source>
</evidence>
<evidence type="ECO:0000256" key="20">
    <source>
        <dbReference type="SAM" id="SignalP"/>
    </source>
</evidence>
<evidence type="ECO:0000256" key="7">
    <source>
        <dbReference type="ARBA" id="ARBA00022723"/>
    </source>
</evidence>
<reference evidence="22 23" key="1">
    <citation type="journal article" date="2014" name="Nat. Genet.">
        <title>Whole-genome sequence of a flatfish provides insights into ZW sex chromosome evolution and adaptation to a benthic lifestyle.</title>
        <authorList>
            <person name="Chen S."/>
            <person name="Zhang G."/>
            <person name="Shao C."/>
            <person name="Huang Q."/>
            <person name="Liu G."/>
            <person name="Zhang P."/>
            <person name="Song W."/>
            <person name="An N."/>
            <person name="Chalopin D."/>
            <person name="Volff J.N."/>
            <person name="Hong Y."/>
            <person name="Li Q."/>
            <person name="Sha Z."/>
            <person name="Zhou H."/>
            <person name="Xie M."/>
            <person name="Yu Q."/>
            <person name="Liu Y."/>
            <person name="Xiang H."/>
            <person name="Wang N."/>
            <person name="Wu K."/>
            <person name="Yang C."/>
            <person name="Zhou Q."/>
            <person name="Liao X."/>
            <person name="Yang L."/>
            <person name="Hu Q."/>
            <person name="Zhang J."/>
            <person name="Meng L."/>
            <person name="Jin L."/>
            <person name="Tian Y."/>
            <person name="Lian J."/>
            <person name="Yang J."/>
            <person name="Miao G."/>
            <person name="Liu S."/>
            <person name="Liang Z."/>
            <person name="Yan F."/>
            <person name="Li Y."/>
            <person name="Sun B."/>
            <person name="Zhang H."/>
            <person name="Zhang J."/>
            <person name="Zhu Y."/>
            <person name="Du M."/>
            <person name="Zhao Y."/>
            <person name="Schartl M."/>
            <person name="Tang Q."/>
            <person name="Wang J."/>
        </authorList>
    </citation>
    <scope>NUCLEOTIDE SEQUENCE</scope>
</reference>
<dbReference type="GO" id="GO:0031418">
    <property type="term" value="F:L-ascorbic acid binding"/>
    <property type="evidence" value="ECO:0007669"/>
    <property type="project" value="UniProtKB-KW"/>
</dbReference>
<dbReference type="Pfam" id="PF13640">
    <property type="entry name" value="2OG-FeII_Oxy_3"/>
    <property type="match status" value="1"/>
</dbReference>
<keyword evidence="13" id="KW-0560">Oxidoreductase</keyword>
<comment type="cofactor">
    <cofactor evidence="2">
        <name>L-ascorbate</name>
        <dbReference type="ChEBI" id="CHEBI:38290"/>
    </cofactor>
</comment>
<dbReference type="RefSeq" id="XP_008307502.1">
    <property type="nucleotide sequence ID" value="XM_008309280.3"/>
</dbReference>
<dbReference type="InterPro" id="IPR044862">
    <property type="entry name" value="Pro_4_hyd_alph_FE2OG_OXY"/>
</dbReference>
<evidence type="ECO:0000256" key="18">
    <source>
        <dbReference type="ARBA" id="ARBA00070101"/>
    </source>
</evidence>
<protein>
    <recommendedName>
        <fullName evidence="18">Prolyl 4-hydroxylase subunit alpha-3</fullName>
        <ecNumber evidence="6">1.14.11.2</ecNumber>
    </recommendedName>
    <alternativeName>
        <fullName evidence="19">Procollagen-proline,2-oxoglutarate-4-dioxygenase subunit alpha-3</fullName>
    </alternativeName>
</protein>
<evidence type="ECO:0000256" key="6">
    <source>
        <dbReference type="ARBA" id="ARBA00012269"/>
    </source>
</evidence>
<dbReference type="GO" id="GO:0005506">
    <property type="term" value="F:iron ion binding"/>
    <property type="evidence" value="ECO:0007669"/>
    <property type="project" value="InterPro"/>
</dbReference>
<comment type="subcellular location">
    <subcellularLocation>
        <location evidence="4">Endoplasmic reticulum lumen</location>
    </subcellularLocation>
</comment>
<evidence type="ECO:0000256" key="9">
    <source>
        <dbReference type="ARBA" id="ARBA00022803"/>
    </source>
</evidence>
<dbReference type="FunFam" id="1.25.40.10:FF:000161">
    <property type="entry name" value="prolyl 4-hydroxylase subunit alpha-3 isoform X1"/>
    <property type="match status" value="1"/>
</dbReference>
<evidence type="ECO:0000256" key="3">
    <source>
        <dbReference type="ARBA" id="ARBA00002035"/>
    </source>
</evidence>
<reference evidence="22" key="3">
    <citation type="submission" date="2025-09" db="UniProtKB">
        <authorList>
            <consortium name="Ensembl"/>
        </authorList>
    </citation>
    <scope>IDENTIFICATION</scope>
</reference>
<dbReference type="Gene3D" id="1.25.40.10">
    <property type="entry name" value="Tetratricopeptide repeat domain"/>
    <property type="match status" value="1"/>
</dbReference>
<evidence type="ECO:0000256" key="12">
    <source>
        <dbReference type="ARBA" id="ARBA00022964"/>
    </source>
</evidence>
<dbReference type="PANTHER" id="PTHR10869:SF223">
    <property type="entry name" value="PROLYL 4-HYDROXYLASE SUBUNIT ALPHA-3"/>
    <property type="match status" value="1"/>
</dbReference>
<keyword evidence="14" id="KW-0408">Iron</keyword>
<keyword evidence="9" id="KW-0802">TPR repeat</keyword>
<keyword evidence="12" id="KW-0223">Dioxygenase</keyword>
<keyword evidence="7" id="KW-0479">Metal-binding</keyword>